<dbReference type="EMBL" id="MK318972">
    <property type="protein sequence ID" value="QCL09736.1"/>
    <property type="molecule type" value="Genomic_DNA"/>
</dbReference>
<feature type="domain" description="DUF6894" evidence="1">
    <location>
        <begin position="5"/>
        <end position="67"/>
    </location>
</feature>
<dbReference type="AlphaFoldDB" id="A0A7S4ZUJ2"/>
<keyword evidence="2" id="KW-0614">Plasmid</keyword>
<geneLocation type="plasmid" evidence="2">
    <name>pColt5.8b</name>
</geneLocation>
<protein>
    <recommendedName>
        <fullName evidence="1">DUF6894 domain-containing protein</fullName>
    </recommendedName>
</protein>
<dbReference type="RefSeq" id="WP_174049041.1">
    <property type="nucleotide sequence ID" value="NZ_MK318969.1"/>
</dbReference>
<dbReference type="InterPro" id="IPR054189">
    <property type="entry name" value="DUF6894"/>
</dbReference>
<organism evidence="2">
    <name type="scientific">Rhizobium rhizogenes</name>
    <name type="common">Agrobacterium rhizogenes</name>
    <dbReference type="NCBI Taxonomy" id="359"/>
    <lineage>
        <taxon>Bacteria</taxon>
        <taxon>Pseudomonadati</taxon>
        <taxon>Pseudomonadota</taxon>
        <taxon>Alphaproteobacteria</taxon>
        <taxon>Hyphomicrobiales</taxon>
        <taxon>Rhizobiaceae</taxon>
        <taxon>Rhizobium/Agrobacterium group</taxon>
        <taxon>Rhizobium</taxon>
    </lineage>
</organism>
<evidence type="ECO:0000259" key="1">
    <source>
        <dbReference type="Pfam" id="PF21834"/>
    </source>
</evidence>
<accession>A0A7S4ZUJ2</accession>
<evidence type="ECO:0000313" key="2">
    <source>
        <dbReference type="EMBL" id="QCL09736.1"/>
    </source>
</evidence>
<proteinExistence type="predicted"/>
<sequence length="70" mass="7808">MTSKRYFFEIFANGLLCPDNNGMKHPTIASAITYGQRVANEIGSEAEYRDTIVLVFDDTGSSIAQLNYQL</sequence>
<reference evidence="2" key="1">
    <citation type="submission" date="2018-12" db="EMBL/GenBank/DDBJ databases">
        <title>Three Rhizobium rhizogenes strains isolated from the same crown gall tumor carry diverse plasmids.</title>
        <authorList>
            <person name="Pulawska J."/>
            <person name="Kuzmanovic N."/>
        </authorList>
    </citation>
    <scope>NUCLEOTIDE SEQUENCE</scope>
    <source>
        <strain evidence="2">Colt5.8</strain>
        <plasmid evidence="2">pColt5.8b</plasmid>
    </source>
</reference>
<name>A0A7S4ZUJ2_RHIRH</name>
<gene>
    <name evidence="2" type="ORF">pC5.8b_245</name>
</gene>
<dbReference type="Pfam" id="PF21834">
    <property type="entry name" value="DUF6894"/>
    <property type="match status" value="1"/>
</dbReference>